<evidence type="ECO:0000313" key="3">
    <source>
        <dbReference type="Proteomes" id="UP001274830"/>
    </source>
</evidence>
<sequence>MSFVPEDEPVFSEEGLQVVRVNFGEEYMSSESPVSDTPTIRQEGNRDIRYQDPGRVILISNLGSNQFELTTYCQNDECPTDIASETSSVTIGFMDTTQEVEALVNRVDAITANSALSQQERQNSAHAVLAAEALRASAPSDEPDTEALENTLHAPTAVRVDSGNTTAQVGDVSKSAPRPRSPLRLQTPGNSSQTAPALPEKDDSIAASPTLCKHVIHPGQGTHDTLPAVQATSPTQGPESATSPITTLPSIHELTGQLGSLAEAAAIHSPRPPPPASHHRTHSFASTTVHSPSAPYHAFTNNMQTSPAAPYAYAGAARSPTSTISDMTQTVYGSPTAAHYSPRAYFAGRRSSVGVADDPAPYSMPPSLPSASSSGESYGHASSGTEGYSTAHTTPIDPASMQDGGNTRTMPIHLPPPNAMAHNPAMMMSFKCDYVGCTAQSFQTQYLLSVPECPRSDGGKGFKRKNEMIRHGLVHNSPGYICPFCADREHRYPRPDNLQRSVIL</sequence>
<dbReference type="AlphaFoldDB" id="A0AAE1C249"/>
<feature type="region of interest" description="Disordered" evidence="1">
    <location>
        <begin position="214"/>
        <end position="246"/>
    </location>
</feature>
<organism evidence="2 3">
    <name type="scientific">Recurvomyces mirabilis</name>
    <dbReference type="NCBI Taxonomy" id="574656"/>
    <lineage>
        <taxon>Eukaryota</taxon>
        <taxon>Fungi</taxon>
        <taxon>Dikarya</taxon>
        <taxon>Ascomycota</taxon>
        <taxon>Pezizomycotina</taxon>
        <taxon>Dothideomycetes</taxon>
        <taxon>Dothideomycetidae</taxon>
        <taxon>Mycosphaerellales</taxon>
        <taxon>Teratosphaeriaceae</taxon>
        <taxon>Recurvomyces</taxon>
    </lineage>
</organism>
<proteinExistence type="predicted"/>
<accession>A0AAE1C249</accession>
<evidence type="ECO:0000256" key="1">
    <source>
        <dbReference type="SAM" id="MobiDB-lite"/>
    </source>
</evidence>
<feature type="region of interest" description="Disordered" evidence="1">
    <location>
        <begin position="357"/>
        <end position="397"/>
    </location>
</feature>
<name>A0AAE1C249_9PEZI</name>
<evidence type="ECO:0008006" key="4">
    <source>
        <dbReference type="Google" id="ProtNLM"/>
    </source>
</evidence>
<dbReference type="Proteomes" id="UP001274830">
    <property type="component" value="Unassembled WGS sequence"/>
</dbReference>
<feature type="compositionally biased region" description="Low complexity" evidence="1">
    <location>
        <begin position="369"/>
        <end position="384"/>
    </location>
</feature>
<reference evidence="2" key="1">
    <citation type="submission" date="2023-07" db="EMBL/GenBank/DDBJ databases">
        <title>Black Yeasts Isolated from many extreme environments.</title>
        <authorList>
            <person name="Coleine C."/>
            <person name="Stajich J.E."/>
            <person name="Selbmann L."/>
        </authorList>
    </citation>
    <scope>NUCLEOTIDE SEQUENCE</scope>
    <source>
        <strain evidence="2">CCFEE 5485</strain>
    </source>
</reference>
<protein>
    <recommendedName>
        <fullName evidence="4">C2H2-type domain-containing protein</fullName>
    </recommendedName>
</protein>
<feature type="region of interest" description="Disordered" evidence="1">
    <location>
        <begin position="267"/>
        <end position="290"/>
    </location>
</feature>
<keyword evidence="3" id="KW-1185">Reference proteome</keyword>
<feature type="compositionally biased region" description="Polar residues" evidence="1">
    <location>
        <begin position="230"/>
        <end position="246"/>
    </location>
</feature>
<dbReference type="EMBL" id="JAUTXT010000015">
    <property type="protein sequence ID" value="KAK3675317.1"/>
    <property type="molecule type" value="Genomic_DNA"/>
</dbReference>
<evidence type="ECO:0000313" key="2">
    <source>
        <dbReference type="EMBL" id="KAK3675317.1"/>
    </source>
</evidence>
<gene>
    <name evidence="2" type="ORF">LTR78_004827</name>
</gene>
<comment type="caution">
    <text evidence="2">The sequence shown here is derived from an EMBL/GenBank/DDBJ whole genome shotgun (WGS) entry which is preliminary data.</text>
</comment>
<feature type="region of interest" description="Disordered" evidence="1">
    <location>
        <begin position="154"/>
        <end position="201"/>
    </location>
</feature>